<proteinExistence type="predicted"/>
<evidence type="ECO:0000313" key="1">
    <source>
        <dbReference type="EMBL" id="GLB38868.1"/>
    </source>
</evidence>
<reference evidence="1" key="1">
    <citation type="submission" date="2022-07" db="EMBL/GenBank/DDBJ databases">
        <title>The genome of Lyophyllum shimeji provides insight into the initial evolution of ectomycorrhizal fungal genome.</title>
        <authorList>
            <person name="Kobayashi Y."/>
            <person name="Shibata T."/>
            <person name="Hirakawa H."/>
            <person name="Shigenobu S."/>
            <person name="Nishiyama T."/>
            <person name="Yamada A."/>
            <person name="Hasebe M."/>
            <person name="Kawaguchi M."/>
        </authorList>
    </citation>
    <scope>NUCLEOTIDE SEQUENCE</scope>
    <source>
        <strain evidence="1">AT787</strain>
    </source>
</reference>
<evidence type="ECO:0000313" key="2">
    <source>
        <dbReference type="Proteomes" id="UP001063166"/>
    </source>
</evidence>
<name>A0A9P3PNV4_LYOSH</name>
<dbReference type="AlphaFoldDB" id="A0A9P3PNV4"/>
<gene>
    <name evidence="1" type="ORF">LshimejAT787_0600300</name>
</gene>
<sequence length="67" mass="7610">MEVSDSETRTALVSSPVRLGDWVSKRLRKGCGYCLSAERQLIDGTRSSDYSVYLFLKLKRKGPRTKL</sequence>
<dbReference type="Proteomes" id="UP001063166">
    <property type="component" value="Unassembled WGS sequence"/>
</dbReference>
<protein>
    <submittedName>
        <fullName evidence="1">Uncharacterized protein</fullName>
    </submittedName>
</protein>
<accession>A0A9P3PNV4</accession>
<dbReference type="EMBL" id="BRPK01000006">
    <property type="protein sequence ID" value="GLB38868.1"/>
    <property type="molecule type" value="Genomic_DNA"/>
</dbReference>
<comment type="caution">
    <text evidence="1">The sequence shown here is derived from an EMBL/GenBank/DDBJ whole genome shotgun (WGS) entry which is preliminary data.</text>
</comment>
<organism evidence="1 2">
    <name type="scientific">Lyophyllum shimeji</name>
    <name type="common">Hon-shimeji</name>
    <name type="synonym">Tricholoma shimeji</name>
    <dbReference type="NCBI Taxonomy" id="47721"/>
    <lineage>
        <taxon>Eukaryota</taxon>
        <taxon>Fungi</taxon>
        <taxon>Dikarya</taxon>
        <taxon>Basidiomycota</taxon>
        <taxon>Agaricomycotina</taxon>
        <taxon>Agaricomycetes</taxon>
        <taxon>Agaricomycetidae</taxon>
        <taxon>Agaricales</taxon>
        <taxon>Tricholomatineae</taxon>
        <taxon>Lyophyllaceae</taxon>
        <taxon>Lyophyllum</taxon>
    </lineage>
</organism>
<keyword evidence="2" id="KW-1185">Reference proteome</keyword>